<dbReference type="PROSITE" id="PS50011">
    <property type="entry name" value="PROTEIN_KINASE_DOM"/>
    <property type="match status" value="1"/>
</dbReference>
<dbReference type="InterPro" id="IPR008266">
    <property type="entry name" value="Tyr_kinase_AS"/>
</dbReference>
<evidence type="ECO:0000256" key="13">
    <source>
        <dbReference type="ARBA" id="ARBA00022777"/>
    </source>
</evidence>
<evidence type="ECO:0000256" key="3">
    <source>
        <dbReference type="ARBA" id="ARBA00012513"/>
    </source>
</evidence>
<dbReference type="PROSITE" id="PS51257">
    <property type="entry name" value="PROKAR_LIPOPROTEIN"/>
    <property type="match status" value="1"/>
</dbReference>
<evidence type="ECO:0000256" key="10">
    <source>
        <dbReference type="ARBA" id="ARBA00022729"/>
    </source>
</evidence>
<keyword evidence="8" id="KW-0808">Transferase</keyword>
<dbReference type="InterPro" id="IPR001611">
    <property type="entry name" value="Leu-rich_rpt"/>
</dbReference>
<reference evidence="23 24" key="1">
    <citation type="journal article" date="2020" name="Mol. Biol. Evol.">
        <title>Distinct Expression and Methylation Patterns for Genes with Different Fates following a Single Whole-Genome Duplication in Flowering Plants.</title>
        <authorList>
            <person name="Shi T."/>
            <person name="Rahmani R.S."/>
            <person name="Gugger P.F."/>
            <person name="Wang M."/>
            <person name="Li H."/>
            <person name="Zhang Y."/>
            <person name="Li Z."/>
            <person name="Wang Q."/>
            <person name="Van de Peer Y."/>
            <person name="Marchal K."/>
            <person name="Chen J."/>
        </authorList>
    </citation>
    <scope>NUCLEOTIDE SEQUENCE [LARGE SCALE GENOMIC DNA]</scope>
    <source>
        <tissue evidence="23">Leaf</tissue>
    </source>
</reference>
<dbReference type="GO" id="GO:0005886">
    <property type="term" value="C:plasma membrane"/>
    <property type="evidence" value="ECO:0007669"/>
    <property type="project" value="UniProtKB-SubCell"/>
</dbReference>
<accession>A0A823A1F1</accession>
<evidence type="ECO:0000256" key="17">
    <source>
        <dbReference type="ARBA" id="ARBA00023170"/>
    </source>
</evidence>
<dbReference type="InterPro" id="IPR051716">
    <property type="entry name" value="Plant_RL_S/T_kinase"/>
</dbReference>
<keyword evidence="18" id="KW-0325">Glycoprotein</keyword>
<proteinExistence type="predicted"/>
<dbReference type="Pfam" id="PF13855">
    <property type="entry name" value="LRR_8"/>
    <property type="match status" value="1"/>
</dbReference>
<dbReference type="Pfam" id="PF23598">
    <property type="entry name" value="LRR_14"/>
    <property type="match status" value="1"/>
</dbReference>
<feature type="chain" id="PRO_5033053258" description="non-specific serine/threonine protein kinase" evidence="21">
    <location>
        <begin position="24"/>
        <end position="1171"/>
    </location>
</feature>
<dbReference type="Pfam" id="PF00069">
    <property type="entry name" value="Pkinase"/>
    <property type="match status" value="1"/>
</dbReference>
<protein>
    <recommendedName>
        <fullName evidence="3">non-specific serine/threonine protein kinase</fullName>
        <ecNumber evidence="3">2.7.11.1</ecNumber>
    </recommendedName>
</protein>
<dbReference type="InterPro" id="IPR032675">
    <property type="entry name" value="LRR_dom_sf"/>
</dbReference>
<dbReference type="PROSITE" id="PS00109">
    <property type="entry name" value="PROTEIN_KINASE_TYR"/>
    <property type="match status" value="1"/>
</dbReference>
<dbReference type="InterPro" id="IPR055414">
    <property type="entry name" value="LRR_R13L4/SHOC2-like"/>
</dbReference>
<keyword evidence="10 21" id="KW-0732">Signal</keyword>
<dbReference type="InterPro" id="IPR025875">
    <property type="entry name" value="Leu-rich_rpt_4"/>
</dbReference>
<dbReference type="FunFam" id="3.80.10.10:FF:000400">
    <property type="entry name" value="Nuclear pore complex protein NUP107"/>
    <property type="match status" value="1"/>
</dbReference>
<keyword evidence="14" id="KW-0067">ATP-binding</keyword>
<keyword evidence="6" id="KW-0597">Phosphoprotein</keyword>
<keyword evidence="24" id="KW-1185">Reference proteome</keyword>
<dbReference type="GO" id="GO:0009791">
    <property type="term" value="P:post-embryonic development"/>
    <property type="evidence" value="ECO:0007669"/>
    <property type="project" value="UniProtKB-ARBA"/>
</dbReference>
<dbReference type="PRINTS" id="PR00019">
    <property type="entry name" value="LEURICHRPT"/>
</dbReference>
<feature type="domain" description="Protein kinase" evidence="22">
    <location>
        <begin position="868"/>
        <end position="1139"/>
    </location>
</feature>
<evidence type="ECO:0000256" key="8">
    <source>
        <dbReference type="ARBA" id="ARBA00022679"/>
    </source>
</evidence>
<dbReference type="GO" id="GO:0099402">
    <property type="term" value="P:plant organ development"/>
    <property type="evidence" value="ECO:0007669"/>
    <property type="project" value="UniProtKB-ARBA"/>
</dbReference>
<dbReference type="FunFam" id="3.80.10.10:FF:000233">
    <property type="entry name" value="Leucine-rich repeat receptor-like protein kinase TDR"/>
    <property type="match status" value="1"/>
</dbReference>
<dbReference type="InterPro" id="IPR003591">
    <property type="entry name" value="Leu-rich_rpt_typical-subtyp"/>
</dbReference>
<evidence type="ECO:0000256" key="5">
    <source>
        <dbReference type="ARBA" id="ARBA00022527"/>
    </source>
</evidence>
<evidence type="ECO:0000313" key="23">
    <source>
        <dbReference type="EMBL" id="DAD49375.1"/>
    </source>
</evidence>
<comment type="catalytic activity">
    <reaction evidence="20">
        <text>L-seryl-[protein] + ATP = O-phospho-L-seryl-[protein] + ADP + H(+)</text>
        <dbReference type="Rhea" id="RHEA:17989"/>
        <dbReference type="Rhea" id="RHEA-COMP:9863"/>
        <dbReference type="Rhea" id="RHEA-COMP:11604"/>
        <dbReference type="ChEBI" id="CHEBI:15378"/>
        <dbReference type="ChEBI" id="CHEBI:29999"/>
        <dbReference type="ChEBI" id="CHEBI:30616"/>
        <dbReference type="ChEBI" id="CHEBI:83421"/>
        <dbReference type="ChEBI" id="CHEBI:456216"/>
        <dbReference type="EC" id="2.7.11.1"/>
    </reaction>
</comment>
<dbReference type="SUPFAM" id="SSF56112">
    <property type="entry name" value="Protein kinase-like (PK-like)"/>
    <property type="match status" value="1"/>
</dbReference>
<keyword evidence="5" id="KW-0723">Serine/threonine-protein kinase</keyword>
<dbReference type="EMBL" id="DUZY01000070">
    <property type="protein sequence ID" value="DAD49375.1"/>
    <property type="molecule type" value="Genomic_DNA"/>
</dbReference>
<evidence type="ECO:0000259" key="22">
    <source>
        <dbReference type="PROSITE" id="PS50011"/>
    </source>
</evidence>
<dbReference type="Pfam" id="PF12799">
    <property type="entry name" value="LRR_4"/>
    <property type="match status" value="1"/>
</dbReference>
<dbReference type="GO" id="GO:0051707">
    <property type="term" value="P:response to other organism"/>
    <property type="evidence" value="ECO:0007669"/>
    <property type="project" value="UniProtKB-ARBA"/>
</dbReference>
<dbReference type="PANTHER" id="PTHR48053:SF145">
    <property type="entry name" value="PROTEIN KINASE DOMAIN-CONTAINING PROTEIN"/>
    <property type="match status" value="1"/>
</dbReference>
<keyword evidence="15" id="KW-1133">Transmembrane helix</keyword>
<sequence length="1171" mass="129677">MRETLHITLYFLILSCVFLEAHAQDEAEALVKWKDSLISHSLTSWSLTSRTSNPCNWTGIQCNKAGDIVEINLANSGLGGTLYKFNFSAFPNLSSLNLNLNKLIGAVPSQIGLLAKLVFLDLGSNNFTEAIPSEIGNLLELQVLRLQNNSFTGPIPYQISKLQKVWHLHLGGNIYLENPHPIRFKPMLSLTELQLDYNQLKPDVPPFIFECSKLIFLDLSNNQIAGPIPIQLMISLKNLKILNLTNNQFEGPIPMETMKLDELQELRVGKNKLNGTIPTDIGLLSNLRILELQENQFHGPIPSSIGKLTMLQELNLQKAGLNSSIPDELGFCTNLTFLELSENNLAGPLPPSMASLNQILYLRISGSQLSGAIHPYFLSNWIKLISLQLDTNNLTGIIPPEIGSLHKLEYLYLFSNQLSGSIPREIGNLLNLKFLNLNGNLITGLIPSSIGNLSVLVNLSLSNNQLTGFLPHEIGNIESLNHLDLNTNKLQGTLPSSITHLKNLVAFHVYSNNFSGSIPEDFGPNSLEVAILSYNNFSGKVPPQICRGGQLKRFTANGNNFVGPIPQSLKNCTGLTRVRLDGDITNAFGVYPDLQHFDMGDNRLSGILSKNWGDCASLSFFRLSGNMISGKIPLEIMRLKNMQELDLSSNQLTGEIPAEIFHSTSLVYMLNLSNNLLSGQVPVEIGRLPNLKNLDLSHNSLSGSIPGELGDCRELISLNLNGNKLIGDIPHKIGNLVFLQTALDLSQNVLTGSIPPQLGSLISLEYLNLSNNRLSASPKELAGNMDLCGEKVQGLAPCGSKTNRSESTKNRQKKLIIVITVPLASLAIFLPILPISRNYDLVGATSFSVWNYNKKLIFEDIVNATENFNDKHCIGKGGQGSVYKAILPTGDVFAVKRLHPSTSDEDRLHDNQWNKNFQSEIYALTEIRHRNIVKLHGFCSNKGFMFLLYEYVEKGSLGRFLHEEEEARMLDWEKRLKLIKGVAHALSYLHHDCSSPIVHRDISGNNILLDSDFEPKISDFGASRLLRVGESNWSAPAGSYGYMAPELATTMKVTEKCDVYRFGVVVLEIIMGKHPGELLLCLQSEEYDLQFKSALDQRLLPPTGLIALELALVVTIALACTNANPTSRPTMLQVSHQLSMSRSLPYSEPFHKLTLQNLKHLGYKIHQFRVC</sequence>
<organism evidence="23 24">
    <name type="scientific">Nelumbo nucifera</name>
    <name type="common">Sacred lotus</name>
    <dbReference type="NCBI Taxonomy" id="4432"/>
    <lineage>
        <taxon>Eukaryota</taxon>
        <taxon>Viridiplantae</taxon>
        <taxon>Streptophyta</taxon>
        <taxon>Embryophyta</taxon>
        <taxon>Tracheophyta</taxon>
        <taxon>Spermatophyta</taxon>
        <taxon>Magnoliopsida</taxon>
        <taxon>Proteales</taxon>
        <taxon>Nelumbonaceae</taxon>
        <taxon>Nelumbo</taxon>
    </lineage>
</organism>
<dbReference type="PROSITE" id="PS51450">
    <property type="entry name" value="LRR"/>
    <property type="match status" value="1"/>
</dbReference>
<keyword evidence="12" id="KW-0547">Nucleotide-binding</keyword>
<dbReference type="GO" id="GO:0006952">
    <property type="term" value="P:defense response"/>
    <property type="evidence" value="ECO:0007669"/>
    <property type="project" value="UniProtKB-ARBA"/>
</dbReference>
<evidence type="ECO:0000256" key="15">
    <source>
        <dbReference type="ARBA" id="ARBA00022989"/>
    </source>
</evidence>
<dbReference type="Gene3D" id="3.30.200.20">
    <property type="entry name" value="Phosphorylase Kinase, domain 1"/>
    <property type="match status" value="1"/>
</dbReference>
<keyword evidence="9" id="KW-0812">Transmembrane</keyword>
<dbReference type="PANTHER" id="PTHR48053">
    <property type="entry name" value="LEUCINE RICH REPEAT FAMILY PROTEIN, EXPRESSED"/>
    <property type="match status" value="1"/>
</dbReference>
<comment type="catalytic activity">
    <reaction evidence="19">
        <text>L-threonyl-[protein] + ATP = O-phospho-L-threonyl-[protein] + ADP + H(+)</text>
        <dbReference type="Rhea" id="RHEA:46608"/>
        <dbReference type="Rhea" id="RHEA-COMP:11060"/>
        <dbReference type="Rhea" id="RHEA-COMP:11605"/>
        <dbReference type="ChEBI" id="CHEBI:15378"/>
        <dbReference type="ChEBI" id="CHEBI:30013"/>
        <dbReference type="ChEBI" id="CHEBI:30616"/>
        <dbReference type="ChEBI" id="CHEBI:61977"/>
        <dbReference type="ChEBI" id="CHEBI:456216"/>
        <dbReference type="EC" id="2.7.11.1"/>
    </reaction>
</comment>
<evidence type="ECO:0000256" key="21">
    <source>
        <dbReference type="SAM" id="SignalP"/>
    </source>
</evidence>
<evidence type="ECO:0000256" key="14">
    <source>
        <dbReference type="ARBA" id="ARBA00022840"/>
    </source>
</evidence>
<dbReference type="InterPro" id="IPR011009">
    <property type="entry name" value="Kinase-like_dom_sf"/>
</dbReference>
<evidence type="ECO:0000256" key="7">
    <source>
        <dbReference type="ARBA" id="ARBA00022614"/>
    </source>
</evidence>
<evidence type="ECO:0000256" key="20">
    <source>
        <dbReference type="ARBA" id="ARBA00048679"/>
    </source>
</evidence>
<dbReference type="GO" id="GO:0005524">
    <property type="term" value="F:ATP binding"/>
    <property type="evidence" value="ECO:0007669"/>
    <property type="project" value="UniProtKB-KW"/>
</dbReference>
<dbReference type="Pfam" id="PF08263">
    <property type="entry name" value="LRRNT_2"/>
    <property type="match status" value="1"/>
</dbReference>
<dbReference type="FunFam" id="3.30.200.20:FF:000309">
    <property type="entry name" value="Leucine-rich repeat receptor protein kinase MSP1"/>
    <property type="match status" value="1"/>
</dbReference>
<keyword evidence="11" id="KW-0677">Repeat</keyword>
<evidence type="ECO:0000256" key="4">
    <source>
        <dbReference type="ARBA" id="ARBA00022475"/>
    </source>
</evidence>
<evidence type="ECO:0000256" key="6">
    <source>
        <dbReference type="ARBA" id="ARBA00022553"/>
    </source>
</evidence>
<evidence type="ECO:0000256" key="2">
    <source>
        <dbReference type="ARBA" id="ARBA00004479"/>
    </source>
</evidence>
<dbReference type="AlphaFoldDB" id="A0A823A1F1"/>
<keyword evidence="4" id="KW-1003">Cell membrane</keyword>
<dbReference type="SMART" id="SM00369">
    <property type="entry name" value="LRR_TYP"/>
    <property type="match status" value="11"/>
</dbReference>
<dbReference type="FunFam" id="3.80.10.10:FF:000095">
    <property type="entry name" value="LRR receptor-like serine/threonine-protein kinase GSO1"/>
    <property type="match status" value="1"/>
</dbReference>
<dbReference type="SUPFAM" id="SSF52047">
    <property type="entry name" value="RNI-like"/>
    <property type="match status" value="2"/>
</dbReference>
<dbReference type="FunFam" id="1.10.510.10:FF:000417">
    <property type="entry name" value="Leucine-rich repeat receptor-like protein kinase"/>
    <property type="match status" value="1"/>
</dbReference>
<dbReference type="InterPro" id="IPR000719">
    <property type="entry name" value="Prot_kinase_dom"/>
</dbReference>
<dbReference type="EC" id="2.7.11.1" evidence="3"/>
<keyword evidence="7" id="KW-0433">Leucine-rich repeat</keyword>
<evidence type="ECO:0000256" key="11">
    <source>
        <dbReference type="ARBA" id="ARBA00022737"/>
    </source>
</evidence>
<dbReference type="Pfam" id="PF00560">
    <property type="entry name" value="LRR_1"/>
    <property type="match status" value="6"/>
</dbReference>
<evidence type="ECO:0000256" key="1">
    <source>
        <dbReference type="ARBA" id="ARBA00004162"/>
    </source>
</evidence>
<evidence type="ECO:0000256" key="12">
    <source>
        <dbReference type="ARBA" id="ARBA00022741"/>
    </source>
</evidence>
<dbReference type="SUPFAM" id="SSF52058">
    <property type="entry name" value="L domain-like"/>
    <property type="match status" value="1"/>
</dbReference>
<dbReference type="Gene3D" id="1.10.510.10">
    <property type="entry name" value="Transferase(Phosphotransferase) domain 1"/>
    <property type="match status" value="1"/>
</dbReference>
<evidence type="ECO:0000313" key="24">
    <source>
        <dbReference type="Proteomes" id="UP000607653"/>
    </source>
</evidence>
<keyword evidence="16" id="KW-0472">Membrane</keyword>
<evidence type="ECO:0000256" key="19">
    <source>
        <dbReference type="ARBA" id="ARBA00047899"/>
    </source>
</evidence>
<keyword evidence="13" id="KW-0418">Kinase</keyword>
<evidence type="ECO:0000256" key="18">
    <source>
        <dbReference type="ARBA" id="ARBA00023180"/>
    </source>
</evidence>
<dbReference type="Proteomes" id="UP000607653">
    <property type="component" value="Unassembled WGS sequence"/>
</dbReference>
<dbReference type="Gene3D" id="3.80.10.10">
    <property type="entry name" value="Ribonuclease Inhibitor"/>
    <property type="match status" value="5"/>
</dbReference>
<gene>
    <name evidence="23" type="ORF">HUJ06_031797</name>
</gene>
<dbReference type="GO" id="GO:0009653">
    <property type="term" value="P:anatomical structure morphogenesis"/>
    <property type="evidence" value="ECO:0007669"/>
    <property type="project" value="UniProtKB-ARBA"/>
</dbReference>
<comment type="caution">
    <text evidence="23">The sequence shown here is derived from an EMBL/GenBank/DDBJ whole genome shotgun (WGS) entry which is preliminary data.</text>
</comment>
<name>A0A823A1F1_NELNU</name>
<evidence type="ECO:0000256" key="9">
    <source>
        <dbReference type="ARBA" id="ARBA00022692"/>
    </source>
</evidence>
<evidence type="ECO:0000256" key="16">
    <source>
        <dbReference type="ARBA" id="ARBA00023136"/>
    </source>
</evidence>
<dbReference type="FunFam" id="3.80.10.10:FF:000453">
    <property type="entry name" value="Leucine-rich receptor-like protein kinase family protein"/>
    <property type="match status" value="1"/>
</dbReference>
<dbReference type="GO" id="GO:0004674">
    <property type="term" value="F:protein serine/threonine kinase activity"/>
    <property type="evidence" value="ECO:0007669"/>
    <property type="project" value="UniProtKB-KW"/>
</dbReference>
<keyword evidence="17" id="KW-0675">Receptor</keyword>
<dbReference type="InterPro" id="IPR013210">
    <property type="entry name" value="LRR_N_plant-typ"/>
</dbReference>
<comment type="subcellular location">
    <subcellularLocation>
        <location evidence="1">Cell membrane</location>
        <topology evidence="1">Single-pass membrane protein</topology>
    </subcellularLocation>
    <subcellularLocation>
        <location evidence="2">Membrane</location>
        <topology evidence="2">Single-pass type I membrane protein</topology>
    </subcellularLocation>
</comment>
<feature type="signal peptide" evidence="21">
    <location>
        <begin position="1"/>
        <end position="23"/>
    </location>
</feature>